<dbReference type="Pfam" id="PF02746">
    <property type="entry name" value="MR_MLE_N"/>
    <property type="match status" value="1"/>
</dbReference>
<dbReference type="PANTHER" id="PTHR13794:SF58">
    <property type="entry name" value="MITOCHONDRIAL ENOLASE SUPERFAMILY MEMBER 1"/>
    <property type="match status" value="1"/>
</dbReference>
<dbReference type="RefSeq" id="WP_211127982.1">
    <property type="nucleotide sequence ID" value="NZ_BAAALR010000050.1"/>
</dbReference>
<evidence type="ECO:0000313" key="5">
    <source>
        <dbReference type="EMBL" id="GAA1698065.1"/>
    </source>
</evidence>
<dbReference type="InterPro" id="IPR046945">
    <property type="entry name" value="RHMD-like"/>
</dbReference>
<evidence type="ECO:0000256" key="1">
    <source>
        <dbReference type="ARBA" id="ARBA00001946"/>
    </source>
</evidence>
<dbReference type="Gene3D" id="3.20.20.120">
    <property type="entry name" value="Enolase-like C-terminal domain"/>
    <property type="match status" value="1"/>
</dbReference>
<dbReference type="SFLD" id="SFLDG00179">
    <property type="entry name" value="mandelate_racemase"/>
    <property type="match status" value="1"/>
</dbReference>
<organism evidence="5 6">
    <name type="scientific">Streptomyces yatensis</name>
    <dbReference type="NCBI Taxonomy" id="155177"/>
    <lineage>
        <taxon>Bacteria</taxon>
        <taxon>Bacillati</taxon>
        <taxon>Actinomycetota</taxon>
        <taxon>Actinomycetes</taxon>
        <taxon>Kitasatosporales</taxon>
        <taxon>Streptomycetaceae</taxon>
        <taxon>Streptomyces</taxon>
        <taxon>Streptomyces violaceusniger group</taxon>
    </lineage>
</organism>
<evidence type="ECO:0000256" key="2">
    <source>
        <dbReference type="ARBA" id="ARBA00022723"/>
    </source>
</evidence>
<reference evidence="5 6" key="1">
    <citation type="journal article" date="2019" name="Int. J. Syst. Evol. Microbiol.">
        <title>The Global Catalogue of Microorganisms (GCM) 10K type strain sequencing project: providing services to taxonomists for standard genome sequencing and annotation.</title>
        <authorList>
            <consortium name="The Broad Institute Genomics Platform"/>
            <consortium name="The Broad Institute Genome Sequencing Center for Infectious Disease"/>
            <person name="Wu L."/>
            <person name="Ma J."/>
        </authorList>
    </citation>
    <scope>NUCLEOTIDE SEQUENCE [LARGE SCALE GENOMIC DNA]</scope>
    <source>
        <strain evidence="5 6">JCM 13244</strain>
    </source>
</reference>
<accession>A0ABN2I3T1</accession>
<dbReference type="Proteomes" id="UP001499947">
    <property type="component" value="Unassembled WGS sequence"/>
</dbReference>
<gene>
    <name evidence="5" type="ORF">GCM10009680_42800</name>
</gene>
<dbReference type="EMBL" id="BAAALR010000050">
    <property type="protein sequence ID" value="GAA1698065.1"/>
    <property type="molecule type" value="Genomic_DNA"/>
</dbReference>
<evidence type="ECO:0000259" key="4">
    <source>
        <dbReference type="SMART" id="SM00922"/>
    </source>
</evidence>
<dbReference type="InterPro" id="IPR029065">
    <property type="entry name" value="Enolase_C-like"/>
</dbReference>
<comment type="caution">
    <text evidence="5">The sequence shown here is derived from an EMBL/GenBank/DDBJ whole genome shotgun (WGS) entry which is preliminary data.</text>
</comment>
<proteinExistence type="predicted"/>
<keyword evidence="2" id="KW-0479">Metal-binding</keyword>
<protein>
    <submittedName>
        <fullName evidence="5">Mandelate racemase/muconate lactonizing enzyme family protein</fullName>
    </submittedName>
</protein>
<sequence length="374" mass="40804">MKITELHVDLLRVPPTIQLQDAIQSITTWEFVLVTLRTDTGVTARGWSYSLGMGGAAVRELIDVYLRPLLIGADPRNAERIWQRCAAELHAVGNAGVSSLAIAAVDIAVWDAVGKSLELPLYRLWGAYQESTPAYASGLNLHLQGDELAEQLTGYLDKGNTAVKVKIGRDDLEEDVERLATARATVGNKVAVFVDANQKWRAGEAIRRVSALERFAPAWIEEPVLAEDLRGNVHVRSALSTPVALGESLFTRMQFADYIHAGAVDIVQADVARVGGFTEWLKIAHLASSFNLQMAPHYMSELSVHLLCAIENAYILEDIEGGTLFELGLATEPVQIVDGRATPSGRPGHGVVFDESAIERHKAAEAFEVIPTRH</sequence>
<dbReference type="InterPro" id="IPR013342">
    <property type="entry name" value="Mandelate_racemase_C"/>
</dbReference>
<feature type="domain" description="Mandelate racemase/muconate lactonizing enzyme C-terminal" evidence="4">
    <location>
        <begin position="145"/>
        <end position="242"/>
    </location>
</feature>
<dbReference type="SMART" id="SM00922">
    <property type="entry name" value="MR_MLE"/>
    <property type="match status" value="1"/>
</dbReference>
<comment type="cofactor">
    <cofactor evidence="1">
        <name>Mg(2+)</name>
        <dbReference type="ChEBI" id="CHEBI:18420"/>
    </cofactor>
</comment>
<keyword evidence="6" id="KW-1185">Reference proteome</keyword>
<dbReference type="SFLD" id="SFLDS00001">
    <property type="entry name" value="Enolase"/>
    <property type="match status" value="1"/>
</dbReference>
<dbReference type="Pfam" id="PF13378">
    <property type="entry name" value="MR_MLE_C"/>
    <property type="match status" value="1"/>
</dbReference>
<dbReference type="CDD" id="cd03316">
    <property type="entry name" value="MR_like"/>
    <property type="match status" value="1"/>
</dbReference>
<evidence type="ECO:0000256" key="3">
    <source>
        <dbReference type="ARBA" id="ARBA00022842"/>
    </source>
</evidence>
<dbReference type="SUPFAM" id="SSF54826">
    <property type="entry name" value="Enolase N-terminal domain-like"/>
    <property type="match status" value="1"/>
</dbReference>
<dbReference type="Gene3D" id="3.30.390.10">
    <property type="entry name" value="Enolase-like, N-terminal domain"/>
    <property type="match status" value="1"/>
</dbReference>
<dbReference type="PANTHER" id="PTHR13794">
    <property type="entry name" value="ENOLASE SUPERFAMILY, MANDELATE RACEMASE"/>
    <property type="match status" value="1"/>
</dbReference>
<dbReference type="InterPro" id="IPR018110">
    <property type="entry name" value="Mandel_Rmase/mucon_lact_enz_CS"/>
</dbReference>
<dbReference type="InterPro" id="IPR036849">
    <property type="entry name" value="Enolase-like_C_sf"/>
</dbReference>
<dbReference type="PROSITE" id="PS00909">
    <property type="entry name" value="MR_MLE_2"/>
    <property type="match status" value="1"/>
</dbReference>
<evidence type="ECO:0000313" key="6">
    <source>
        <dbReference type="Proteomes" id="UP001499947"/>
    </source>
</evidence>
<keyword evidence="3" id="KW-0460">Magnesium</keyword>
<dbReference type="SUPFAM" id="SSF51604">
    <property type="entry name" value="Enolase C-terminal domain-like"/>
    <property type="match status" value="1"/>
</dbReference>
<name>A0ABN2I3T1_9ACTN</name>
<dbReference type="InterPro" id="IPR029017">
    <property type="entry name" value="Enolase-like_N"/>
</dbReference>
<dbReference type="InterPro" id="IPR013341">
    <property type="entry name" value="Mandelate_racemase_N_dom"/>
</dbReference>